<organism evidence="2 3">
    <name type="scientific">Pseudomonas frederiksbergensis</name>
    <dbReference type="NCBI Taxonomy" id="104087"/>
    <lineage>
        <taxon>Bacteria</taxon>
        <taxon>Pseudomonadati</taxon>
        <taxon>Pseudomonadota</taxon>
        <taxon>Gammaproteobacteria</taxon>
        <taxon>Pseudomonadales</taxon>
        <taxon>Pseudomonadaceae</taxon>
        <taxon>Pseudomonas</taxon>
    </lineage>
</organism>
<dbReference type="RefSeq" id="WP_123514119.1">
    <property type="nucleotide sequence ID" value="NZ_MOBQ01000033.1"/>
</dbReference>
<dbReference type="Pfam" id="PF18847">
    <property type="entry name" value="LPD29"/>
    <property type="match status" value="1"/>
</dbReference>
<dbReference type="InterPro" id="IPR041311">
    <property type="entry name" value="LPD29"/>
</dbReference>
<comment type="caution">
    <text evidence="2">The sequence shown here is derived from an EMBL/GenBank/DDBJ whole genome shotgun (WGS) entry which is preliminary data.</text>
</comment>
<feature type="domain" description="Large polyvalent protein associated" evidence="1">
    <location>
        <begin position="7"/>
        <end position="97"/>
    </location>
</feature>
<dbReference type="AlphaFoldDB" id="A0A423JUL0"/>
<evidence type="ECO:0000313" key="3">
    <source>
        <dbReference type="Proteomes" id="UP000285349"/>
    </source>
</evidence>
<sequence length="201" mass="21948">MTTRYLTCAETAKLVRKALKEAFPDVKFSVRSNVYSGGASLAVVWTDGPNPQQVEAVTCRFKASYFDGGIDYKGSIYHMMNGETVSFGADFINTSRAASDFAVEQAIDRVFRNLRSNFLEAGIDKPTVEDFRSGKLWATVLPGYHCTGGESVQGDINACLNRASDRLRGKVSKTAQSVFITHDDGYSRSNGSGYSAVNITH</sequence>
<accession>A0A423JUL0</accession>
<evidence type="ECO:0000259" key="1">
    <source>
        <dbReference type="Pfam" id="PF18847"/>
    </source>
</evidence>
<evidence type="ECO:0000313" key="2">
    <source>
        <dbReference type="EMBL" id="RON41385.1"/>
    </source>
</evidence>
<reference evidence="2 3" key="1">
    <citation type="submission" date="2016-10" db="EMBL/GenBank/DDBJ databases">
        <title>Comparative genome analysis of multiple Pseudomonas spp. focuses on biocontrol and plant growth promoting traits.</title>
        <authorList>
            <person name="Tao X.-Y."/>
            <person name="Taylor C.G."/>
        </authorList>
    </citation>
    <scope>NUCLEOTIDE SEQUENCE [LARGE SCALE GENOMIC DNA]</scope>
    <source>
        <strain evidence="2 3">37A10</strain>
    </source>
</reference>
<protein>
    <recommendedName>
        <fullName evidence="1">Large polyvalent protein associated domain-containing protein</fullName>
    </recommendedName>
</protein>
<proteinExistence type="predicted"/>
<dbReference type="OrthoDB" id="9801102at2"/>
<dbReference type="Proteomes" id="UP000285349">
    <property type="component" value="Unassembled WGS sequence"/>
</dbReference>
<gene>
    <name evidence="2" type="ORF">BK666_24580</name>
</gene>
<name>A0A423JUL0_9PSED</name>
<dbReference type="EMBL" id="MOBQ01000033">
    <property type="protein sequence ID" value="RON41385.1"/>
    <property type="molecule type" value="Genomic_DNA"/>
</dbReference>